<evidence type="ECO:0000313" key="2">
    <source>
        <dbReference type="EMBL" id="KAK0743455.1"/>
    </source>
</evidence>
<name>A0AA40EQ58_9PEZI</name>
<accession>A0AA40EQ58</accession>
<evidence type="ECO:0000256" key="1">
    <source>
        <dbReference type="SAM" id="Phobius"/>
    </source>
</evidence>
<feature type="transmembrane region" description="Helical" evidence="1">
    <location>
        <begin position="141"/>
        <end position="164"/>
    </location>
</feature>
<feature type="transmembrane region" description="Helical" evidence="1">
    <location>
        <begin position="225"/>
        <end position="245"/>
    </location>
</feature>
<comment type="caution">
    <text evidence="2">The sequence shown here is derived from an EMBL/GenBank/DDBJ whole genome shotgun (WGS) entry which is preliminary data.</text>
</comment>
<feature type="transmembrane region" description="Helical" evidence="1">
    <location>
        <begin position="171"/>
        <end position="189"/>
    </location>
</feature>
<dbReference type="Proteomes" id="UP001172155">
    <property type="component" value="Unassembled WGS sequence"/>
</dbReference>
<evidence type="ECO:0000313" key="3">
    <source>
        <dbReference type="Proteomes" id="UP001172155"/>
    </source>
</evidence>
<keyword evidence="3" id="KW-1185">Reference proteome</keyword>
<keyword evidence="1" id="KW-0472">Membrane</keyword>
<dbReference type="EMBL" id="JAUKUD010000005">
    <property type="protein sequence ID" value="KAK0743455.1"/>
    <property type="molecule type" value="Genomic_DNA"/>
</dbReference>
<protein>
    <submittedName>
        <fullName evidence="2">Uncharacterized protein</fullName>
    </submittedName>
</protein>
<dbReference type="AlphaFoldDB" id="A0AA40EQ58"/>
<sequence length="328" mass="36204">MKKFSCSTLLLPVVIVLHGGLTAFQLIMLRAGTGSIDTHDHLPSWYNWYIVLIDTDQFVSTVDRQDTDDLHGLPDSHDFSKRKDFYAIYPSLYCSGKKDNKVYKADYCSPWGTQFDLQWLWRVWGMDLVQNDYIGYRPKTIFYSLMTGTSGAALSLVACIIGFFSRYWGRVVACVTSWISLFALIAMSVTSQQFGSKLANSVHSVQPTSGTGSISAQRGPVYMRLSWILTVTALVDALLITFIVWRSHKRRVEKRNKQHPGPGVGGGVFAAAGGRVGAVYQFLVPGGKEGRGLHGGSQVELISSGGRKAMAAGSVTEQASAYEPMRHR</sequence>
<organism evidence="2 3">
    <name type="scientific">Schizothecium vesticola</name>
    <dbReference type="NCBI Taxonomy" id="314040"/>
    <lineage>
        <taxon>Eukaryota</taxon>
        <taxon>Fungi</taxon>
        <taxon>Dikarya</taxon>
        <taxon>Ascomycota</taxon>
        <taxon>Pezizomycotina</taxon>
        <taxon>Sordariomycetes</taxon>
        <taxon>Sordariomycetidae</taxon>
        <taxon>Sordariales</taxon>
        <taxon>Schizotheciaceae</taxon>
        <taxon>Schizothecium</taxon>
    </lineage>
</organism>
<proteinExistence type="predicted"/>
<keyword evidence="1" id="KW-0812">Transmembrane</keyword>
<keyword evidence="1" id="KW-1133">Transmembrane helix</keyword>
<gene>
    <name evidence="2" type="ORF">B0T18DRAFT_185046</name>
</gene>
<reference evidence="2" key="1">
    <citation type="submission" date="2023-06" db="EMBL/GenBank/DDBJ databases">
        <title>Genome-scale phylogeny and comparative genomics of the fungal order Sordariales.</title>
        <authorList>
            <consortium name="Lawrence Berkeley National Laboratory"/>
            <person name="Hensen N."/>
            <person name="Bonometti L."/>
            <person name="Westerberg I."/>
            <person name="Brannstrom I.O."/>
            <person name="Guillou S."/>
            <person name="Cros-Aarteil S."/>
            <person name="Calhoun S."/>
            <person name="Haridas S."/>
            <person name="Kuo A."/>
            <person name="Mondo S."/>
            <person name="Pangilinan J."/>
            <person name="Riley R."/>
            <person name="LaButti K."/>
            <person name="Andreopoulos B."/>
            <person name="Lipzen A."/>
            <person name="Chen C."/>
            <person name="Yanf M."/>
            <person name="Daum C."/>
            <person name="Ng V."/>
            <person name="Clum A."/>
            <person name="Steindorff A."/>
            <person name="Ohm R."/>
            <person name="Martin F."/>
            <person name="Silar P."/>
            <person name="Natvig D."/>
            <person name="Lalanne C."/>
            <person name="Gautier V."/>
            <person name="Ament-velasquez S.L."/>
            <person name="Kruys A."/>
            <person name="Hutchinson M.I."/>
            <person name="Powell A.J."/>
            <person name="Barry K."/>
            <person name="Miller A.N."/>
            <person name="Grigoriev I.V."/>
            <person name="Debuchy R."/>
            <person name="Gladieux P."/>
            <person name="Thoren M.H."/>
            <person name="Johannesson H."/>
        </authorList>
    </citation>
    <scope>NUCLEOTIDE SEQUENCE</scope>
    <source>
        <strain evidence="2">SMH3187-1</strain>
    </source>
</reference>